<dbReference type="GO" id="GO:0032259">
    <property type="term" value="P:methylation"/>
    <property type="evidence" value="ECO:0007669"/>
    <property type="project" value="UniProtKB-KW"/>
</dbReference>
<feature type="domain" description="Methyltransferase type 11" evidence="4">
    <location>
        <begin position="28"/>
        <end position="116"/>
    </location>
</feature>
<gene>
    <name evidence="5" type="ORF">HLA91_03350</name>
</gene>
<comment type="caution">
    <text evidence="5">The sequence shown here is derived from an EMBL/GenBank/DDBJ whole genome shotgun (WGS) entry which is preliminary data.</text>
</comment>
<sequence>MSAGSWNHNVHYHRRILASLPSEAQTVLDAGAGAGQLARTLVAAGYDVTAIDRAADLAANPRVPGLTWITGDVLTYDFGTAFDAVISAAVLHHLPDLTAALRRLARLTADGGTLIVIGLARPTRPSDHLIHAAGAVVHRFQVVRHGWQTDPAPTCWPPPHTYAQVRRTAARLLPGAEFRRLPLWRYELRWREPPAGARLSP</sequence>
<evidence type="ECO:0000256" key="2">
    <source>
        <dbReference type="ARBA" id="ARBA00022679"/>
    </source>
</evidence>
<evidence type="ECO:0000313" key="6">
    <source>
        <dbReference type="Proteomes" id="UP000549517"/>
    </source>
</evidence>
<dbReference type="InterPro" id="IPR013216">
    <property type="entry name" value="Methyltransf_11"/>
</dbReference>
<protein>
    <submittedName>
        <fullName evidence="5">Class I SAM-dependent methyltransferase</fullName>
    </submittedName>
</protein>
<proteinExistence type="predicted"/>
<dbReference type="PANTHER" id="PTHR43464:SF19">
    <property type="entry name" value="UBIQUINONE BIOSYNTHESIS O-METHYLTRANSFERASE, MITOCHONDRIAL"/>
    <property type="match status" value="1"/>
</dbReference>
<keyword evidence="2 5" id="KW-0808">Transferase</keyword>
<evidence type="ECO:0000256" key="3">
    <source>
        <dbReference type="ARBA" id="ARBA00022691"/>
    </source>
</evidence>
<dbReference type="Proteomes" id="UP000549517">
    <property type="component" value="Unassembled WGS sequence"/>
</dbReference>
<evidence type="ECO:0000259" key="4">
    <source>
        <dbReference type="Pfam" id="PF08241"/>
    </source>
</evidence>
<name>A0A849ARK6_9MICO</name>
<dbReference type="EMBL" id="JABEMC010000001">
    <property type="protein sequence ID" value="NNG78412.1"/>
    <property type="molecule type" value="Genomic_DNA"/>
</dbReference>
<dbReference type="Gene3D" id="3.40.50.150">
    <property type="entry name" value="Vaccinia Virus protein VP39"/>
    <property type="match status" value="1"/>
</dbReference>
<dbReference type="SUPFAM" id="SSF53335">
    <property type="entry name" value="S-adenosyl-L-methionine-dependent methyltransferases"/>
    <property type="match status" value="1"/>
</dbReference>
<dbReference type="RefSeq" id="WP_170273481.1">
    <property type="nucleotide sequence ID" value="NZ_BAAAKH010000002.1"/>
</dbReference>
<dbReference type="GO" id="GO:0008757">
    <property type="term" value="F:S-adenosylmethionine-dependent methyltransferase activity"/>
    <property type="evidence" value="ECO:0007669"/>
    <property type="project" value="InterPro"/>
</dbReference>
<organism evidence="5 6">
    <name type="scientific">Brevibacterium luteolum</name>
    <dbReference type="NCBI Taxonomy" id="199591"/>
    <lineage>
        <taxon>Bacteria</taxon>
        <taxon>Bacillati</taxon>
        <taxon>Actinomycetota</taxon>
        <taxon>Actinomycetes</taxon>
        <taxon>Micrococcales</taxon>
        <taxon>Brevibacteriaceae</taxon>
        <taxon>Brevibacterium</taxon>
    </lineage>
</organism>
<accession>A0A849ARK6</accession>
<keyword evidence="3" id="KW-0949">S-adenosyl-L-methionine</keyword>
<dbReference type="Pfam" id="PF08241">
    <property type="entry name" value="Methyltransf_11"/>
    <property type="match status" value="1"/>
</dbReference>
<evidence type="ECO:0000256" key="1">
    <source>
        <dbReference type="ARBA" id="ARBA00022603"/>
    </source>
</evidence>
<dbReference type="PANTHER" id="PTHR43464">
    <property type="entry name" value="METHYLTRANSFERASE"/>
    <property type="match status" value="1"/>
</dbReference>
<evidence type="ECO:0000313" key="5">
    <source>
        <dbReference type="EMBL" id="NNG78412.1"/>
    </source>
</evidence>
<dbReference type="InterPro" id="IPR029063">
    <property type="entry name" value="SAM-dependent_MTases_sf"/>
</dbReference>
<keyword evidence="1 5" id="KW-0489">Methyltransferase</keyword>
<dbReference type="AlphaFoldDB" id="A0A849ARK6"/>
<dbReference type="CDD" id="cd02440">
    <property type="entry name" value="AdoMet_MTases"/>
    <property type="match status" value="1"/>
</dbReference>
<reference evidence="5 6" key="1">
    <citation type="submission" date="2020-05" db="EMBL/GenBank/DDBJ databases">
        <title>MicrobeNet Type strains.</title>
        <authorList>
            <person name="Nicholson A.C."/>
        </authorList>
    </citation>
    <scope>NUCLEOTIDE SEQUENCE [LARGE SCALE GENOMIC DNA]</scope>
    <source>
        <strain evidence="5 6">CCUG 46604</strain>
    </source>
</reference>